<evidence type="ECO:0000256" key="1">
    <source>
        <dbReference type="ARBA" id="ARBA00022741"/>
    </source>
</evidence>
<dbReference type="SMART" id="SM00490">
    <property type="entry name" value="HELICc"/>
    <property type="match status" value="1"/>
</dbReference>
<gene>
    <name evidence="7" type="ORF">SSRG_04722</name>
</gene>
<keyword evidence="1" id="KW-0547">Nucleotide-binding</keyword>
<dbReference type="RefSeq" id="WP_004932535.1">
    <property type="nucleotide sequence ID" value="NZ_GG657758.1"/>
</dbReference>
<accession>D9XQ35</accession>
<dbReference type="AlphaFoldDB" id="D9XQ35"/>
<dbReference type="Pfam" id="PF00271">
    <property type="entry name" value="Helicase_C"/>
    <property type="match status" value="1"/>
</dbReference>
<feature type="domain" description="Helicase C-terminal" evidence="6">
    <location>
        <begin position="214"/>
        <end position="381"/>
    </location>
</feature>
<dbReference type="InterPro" id="IPR049614">
    <property type="entry name" value="HrpB_DEXH"/>
</dbReference>
<keyword evidence="2" id="KW-0378">Hydrolase</keyword>
<organism evidence="7 8">
    <name type="scientific">Streptomyces griseoflavus Tu4000</name>
    <dbReference type="NCBI Taxonomy" id="467200"/>
    <lineage>
        <taxon>Bacteria</taxon>
        <taxon>Bacillati</taxon>
        <taxon>Actinomycetota</taxon>
        <taxon>Actinomycetes</taxon>
        <taxon>Kitasatosporales</taxon>
        <taxon>Streptomycetaceae</taxon>
        <taxon>Streptomyces</taxon>
    </lineage>
</organism>
<evidence type="ECO:0000256" key="3">
    <source>
        <dbReference type="ARBA" id="ARBA00022806"/>
    </source>
</evidence>
<dbReference type="SUPFAM" id="SSF52540">
    <property type="entry name" value="P-loop containing nucleoside triphosphate hydrolases"/>
    <property type="match status" value="1"/>
</dbReference>
<keyword evidence="4" id="KW-0067">ATP-binding</keyword>
<dbReference type="PROSITE" id="PS51194">
    <property type="entry name" value="HELICASE_CTER"/>
    <property type="match status" value="1"/>
</dbReference>
<dbReference type="InterPro" id="IPR027417">
    <property type="entry name" value="P-loop_NTPase"/>
</dbReference>
<feature type="domain" description="Helicase ATP-binding" evidence="5">
    <location>
        <begin position="20"/>
        <end position="166"/>
    </location>
</feature>
<dbReference type="InterPro" id="IPR001650">
    <property type="entry name" value="Helicase_C-like"/>
</dbReference>
<dbReference type="Pfam" id="PF00270">
    <property type="entry name" value="DEAD"/>
    <property type="match status" value="1"/>
</dbReference>
<sequence length="381" mass="40127">MIRHDALDSLPVRDALPGLTGALDAHGTAVLVAPPGTGKTTLVPLALAGLLGDSPARRVVVAEPRRIAARAAARRMAWLLGERAGGTVGFTVRGERAVGPHTRVEVVTTGVLLQRLQRDQELAGVDVVVLDECHERHLDADTAAAFLWDVRETLRPELRLVAASATTDARGWARLLGDAPVVEARGAAYPVETVWAPPPRAVRPPHGMRVDPALLTHVASVVRRALAERDGDVLAFLPGVGEIARVAGQLGDLGGTEVLQVHGRAPEAAQDAVLSAGERRRVVLATSVAESSLTVPGVRVVVDSGLAREPRVDHARGLSALTTVRASRAAGRQRAGRAGREAPGAVYRCWAEAEDARLPSFPSPEITVADLTAFALQAACW</sequence>
<dbReference type="CDD" id="cd18791">
    <property type="entry name" value="SF2_C_RHA"/>
    <property type="match status" value="1"/>
</dbReference>
<evidence type="ECO:0000256" key="2">
    <source>
        <dbReference type="ARBA" id="ARBA00022801"/>
    </source>
</evidence>
<name>D9XQ35_9ACTN</name>
<dbReference type="HOGENOM" id="CLU_001832_5_7_11"/>
<proteinExistence type="predicted"/>
<keyword evidence="3 7" id="KW-0347">Helicase</keyword>
<dbReference type="InterPro" id="IPR011545">
    <property type="entry name" value="DEAD/DEAH_box_helicase_dom"/>
</dbReference>
<dbReference type="PANTHER" id="PTHR43519:SF1">
    <property type="entry name" value="ATP-DEPENDENT RNA HELICASE HRPB"/>
    <property type="match status" value="1"/>
</dbReference>
<dbReference type="SMART" id="SM00487">
    <property type="entry name" value="DEXDc"/>
    <property type="match status" value="1"/>
</dbReference>
<protein>
    <submittedName>
        <fullName evidence="7">ATP-dependent helicase HrpB</fullName>
    </submittedName>
</protein>
<dbReference type="Proteomes" id="UP000002968">
    <property type="component" value="Unassembled WGS sequence"/>
</dbReference>
<evidence type="ECO:0000259" key="5">
    <source>
        <dbReference type="PROSITE" id="PS51192"/>
    </source>
</evidence>
<dbReference type="GO" id="GO:0016787">
    <property type="term" value="F:hydrolase activity"/>
    <property type="evidence" value="ECO:0007669"/>
    <property type="project" value="UniProtKB-KW"/>
</dbReference>
<dbReference type="EMBL" id="GG657758">
    <property type="protein sequence ID" value="EFL41918.1"/>
    <property type="molecule type" value="Genomic_DNA"/>
</dbReference>
<dbReference type="STRING" id="467200.SSRG_04722"/>
<evidence type="ECO:0000313" key="7">
    <source>
        <dbReference type="EMBL" id="EFL41918.1"/>
    </source>
</evidence>
<dbReference type="InterPro" id="IPR003593">
    <property type="entry name" value="AAA+_ATPase"/>
</dbReference>
<dbReference type="GO" id="GO:0004386">
    <property type="term" value="F:helicase activity"/>
    <property type="evidence" value="ECO:0007669"/>
    <property type="project" value="UniProtKB-KW"/>
</dbReference>
<dbReference type="PROSITE" id="PS51192">
    <property type="entry name" value="HELICASE_ATP_BIND_1"/>
    <property type="match status" value="1"/>
</dbReference>
<dbReference type="eggNOG" id="COG1643">
    <property type="taxonomic scope" value="Bacteria"/>
</dbReference>
<dbReference type="PANTHER" id="PTHR43519">
    <property type="entry name" value="ATP-DEPENDENT RNA HELICASE HRPB"/>
    <property type="match status" value="1"/>
</dbReference>
<dbReference type="InterPro" id="IPR014001">
    <property type="entry name" value="Helicase_ATP-bd"/>
</dbReference>
<dbReference type="CDD" id="cd17990">
    <property type="entry name" value="DEXHc_HrpB"/>
    <property type="match status" value="1"/>
</dbReference>
<dbReference type="SMART" id="SM00382">
    <property type="entry name" value="AAA"/>
    <property type="match status" value="1"/>
</dbReference>
<reference evidence="7" key="1">
    <citation type="submission" date="2009-02" db="EMBL/GenBank/DDBJ databases">
        <title>Annotation of Streptomyces griseoflavus strain Tu4000.</title>
        <authorList>
            <consortium name="The Broad Institute Genome Sequencing Platform"/>
            <consortium name="Broad Institute Microbial Sequencing Center"/>
            <person name="Fischbach M."/>
            <person name="Godfrey P."/>
            <person name="Ward D."/>
            <person name="Young S."/>
            <person name="Zeng Q."/>
            <person name="Koehrsen M."/>
            <person name="Alvarado L."/>
            <person name="Berlin A.M."/>
            <person name="Bochicchio J."/>
            <person name="Borenstein D."/>
            <person name="Chapman S.B."/>
            <person name="Chen Z."/>
            <person name="Engels R."/>
            <person name="Freedman E."/>
            <person name="Gellesch M."/>
            <person name="Goldberg J."/>
            <person name="Griggs A."/>
            <person name="Gujja S."/>
            <person name="Heilman E.R."/>
            <person name="Heiman D.I."/>
            <person name="Hepburn T.A."/>
            <person name="Howarth C."/>
            <person name="Jen D."/>
            <person name="Larson L."/>
            <person name="Lewis B."/>
            <person name="Mehta T."/>
            <person name="Park D."/>
            <person name="Pearson M."/>
            <person name="Richards J."/>
            <person name="Roberts A."/>
            <person name="Saif S."/>
            <person name="Shea T.D."/>
            <person name="Shenoy N."/>
            <person name="Sisk P."/>
            <person name="Stolte C."/>
            <person name="Sykes S.N."/>
            <person name="Thomson T."/>
            <person name="Walk T."/>
            <person name="White J."/>
            <person name="Yandava C."/>
            <person name="Straight P."/>
            <person name="Clardy J."/>
            <person name="Hung D."/>
            <person name="Kolter R."/>
            <person name="Mekalanos J."/>
            <person name="Walker S."/>
            <person name="Walsh C.T."/>
            <person name="Wieland-Brown L.C."/>
            <person name="Haas B."/>
            <person name="Nusbaum C."/>
            <person name="Birren B."/>
        </authorList>
    </citation>
    <scope>NUCLEOTIDE SEQUENCE [LARGE SCALE GENOMIC DNA]</scope>
    <source>
        <strain evidence="7">Tu4000</strain>
    </source>
</reference>
<dbReference type="Gene3D" id="3.40.50.300">
    <property type="entry name" value="P-loop containing nucleotide triphosphate hydrolases"/>
    <property type="match status" value="2"/>
</dbReference>
<keyword evidence="8" id="KW-1185">Reference proteome</keyword>
<dbReference type="OrthoDB" id="9805617at2"/>
<evidence type="ECO:0000256" key="4">
    <source>
        <dbReference type="ARBA" id="ARBA00022840"/>
    </source>
</evidence>
<evidence type="ECO:0000259" key="6">
    <source>
        <dbReference type="PROSITE" id="PS51194"/>
    </source>
</evidence>
<dbReference type="GO" id="GO:0005524">
    <property type="term" value="F:ATP binding"/>
    <property type="evidence" value="ECO:0007669"/>
    <property type="project" value="UniProtKB-KW"/>
</dbReference>
<evidence type="ECO:0000313" key="8">
    <source>
        <dbReference type="Proteomes" id="UP000002968"/>
    </source>
</evidence>
<dbReference type="GO" id="GO:0003676">
    <property type="term" value="F:nucleic acid binding"/>
    <property type="evidence" value="ECO:0007669"/>
    <property type="project" value="InterPro"/>
</dbReference>
<feature type="non-terminal residue" evidence="7">
    <location>
        <position position="381"/>
    </location>
</feature>